<gene>
    <name evidence="1" type="ORF">O3W52_00940</name>
</gene>
<keyword evidence="2" id="KW-1185">Reference proteome</keyword>
<comment type="caution">
    <text evidence="1">The sequence shown here is derived from an EMBL/GenBank/DDBJ whole genome shotgun (WGS) entry which is preliminary data.</text>
</comment>
<evidence type="ECO:0000313" key="2">
    <source>
        <dbReference type="Proteomes" id="UP001079430"/>
    </source>
</evidence>
<protein>
    <recommendedName>
        <fullName evidence="3">PASTA domain-containing protein</fullName>
    </recommendedName>
</protein>
<sequence length="89" mass="10075">MLLNINRPIWPQFRKSWPQPKVKTLGQQSALRWTTLPAPIGLLARVRLRAQDARLQLIKAGISGTRISTVSEPQEDIGNGVRLRFFGSR</sequence>
<dbReference type="Proteomes" id="UP001079430">
    <property type="component" value="Unassembled WGS sequence"/>
</dbReference>
<reference evidence="1" key="1">
    <citation type="submission" date="2022-10" db="EMBL/GenBank/DDBJ databases">
        <title>Whole genome sequencing of three plant growth promoting bacteria isolated from Vachellia tortilis subsp. raddiana in Morocco.</title>
        <authorList>
            <person name="Hnini M."/>
            <person name="Zouagui R."/>
            <person name="Zouagui H."/>
            <person name="Chemao Elfihri M.-W."/>
            <person name="Ibrahimi A."/>
            <person name="Sbabou L."/>
            <person name="Aurag J."/>
        </authorList>
    </citation>
    <scope>NUCLEOTIDE SEQUENCE</scope>
    <source>
        <strain evidence="1">LMR678</strain>
    </source>
</reference>
<accession>A0ABT4K9S4</accession>
<evidence type="ECO:0008006" key="3">
    <source>
        <dbReference type="Google" id="ProtNLM"/>
    </source>
</evidence>
<evidence type="ECO:0000313" key="1">
    <source>
        <dbReference type="EMBL" id="MCZ4088715.1"/>
    </source>
</evidence>
<proteinExistence type="predicted"/>
<name>A0ABT4K9S4_9HYPH</name>
<dbReference type="EMBL" id="JAPVOI010000002">
    <property type="protein sequence ID" value="MCZ4088715.1"/>
    <property type="molecule type" value="Genomic_DNA"/>
</dbReference>
<organism evidence="1 2">
    <name type="scientific">Sinorhizobium psoraleae</name>
    <dbReference type="NCBI Taxonomy" id="520838"/>
    <lineage>
        <taxon>Bacteria</taxon>
        <taxon>Pseudomonadati</taxon>
        <taxon>Pseudomonadota</taxon>
        <taxon>Alphaproteobacteria</taxon>
        <taxon>Hyphomicrobiales</taxon>
        <taxon>Rhizobiaceae</taxon>
        <taxon>Sinorhizobium/Ensifer group</taxon>
        <taxon>Sinorhizobium</taxon>
    </lineage>
</organism>